<reference evidence="1 2" key="1">
    <citation type="journal article" date="2024" name="Nat. Commun.">
        <title>Phylogenomics reveals the evolutionary origins of lichenization in chlorophyte algae.</title>
        <authorList>
            <person name="Puginier C."/>
            <person name="Libourel C."/>
            <person name="Otte J."/>
            <person name="Skaloud P."/>
            <person name="Haon M."/>
            <person name="Grisel S."/>
            <person name="Petersen M."/>
            <person name="Berrin J.G."/>
            <person name="Delaux P.M."/>
            <person name="Dal Grande F."/>
            <person name="Keller J."/>
        </authorList>
    </citation>
    <scope>NUCLEOTIDE SEQUENCE [LARGE SCALE GENOMIC DNA]</scope>
    <source>
        <strain evidence="1 2">SAG 245.80</strain>
    </source>
</reference>
<organism evidence="1 2">
    <name type="scientific">Elliptochloris bilobata</name>
    <dbReference type="NCBI Taxonomy" id="381761"/>
    <lineage>
        <taxon>Eukaryota</taxon>
        <taxon>Viridiplantae</taxon>
        <taxon>Chlorophyta</taxon>
        <taxon>core chlorophytes</taxon>
        <taxon>Trebouxiophyceae</taxon>
        <taxon>Trebouxiophyceae incertae sedis</taxon>
        <taxon>Elliptochloris clade</taxon>
        <taxon>Elliptochloris</taxon>
    </lineage>
</organism>
<sequence>MGQILSAEQEQVSEVVLVPPLFERDHKTAQGRSRMAKSSYDFLFCKAQLKWLFNDYLRPGGRSLLHFSPAEDPRMSITARLRTDIERERLGQNSAGAATIRFQASPVDPLSFIDVKAAVQGGGARLRGCYFNPASCFGAFVELPIADAEAYDSRRWQAATSTPLGNGDGARGAAGSVDVCAGLRYSSPVFSAGVMGSPLDGGINALWMVGRHGAMMAGLQVRPGASGCLSNPRALSGAEPGRLWGELRGATSLAVAYSPAAGTPGRGAFTTALELQEQQRLVLSFMHHMAVQRLCKNPFEDEQVVGVTNYINIGLQVVTQLRNDGSFPSDGVASKQRARDPVEPSLRLGASWQVNKNWLAKVLVGTDAAVAALAFKAWWQPSFTLAANAGWDYKKRSPRFGLVLNVENYGNIRYERFSGAQRLQGSALVQRHAALPEDLANKAGRGLLVQKKDLDNPAILGQTQPESAKYL</sequence>
<dbReference type="AlphaFoldDB" id="A0AAW1RX18"/>
<proteinExistence type="predicted"/>
<dbReference type="PANTHER" id="PTHR35738">
    <property type="entry name" value="OS05G0577800 PROTEIN"/>
    <property type="match status" value="1"/>
</dbReference>
<evidence type="ECO:0000313" key="2">
    <source>
        <dbReference type="Proteomes" id="UP001445335"/>
    </source>
</evidence>
<dbReference type="PANTHER" id="PTHR35738:SF3">
    <property type="entry name" value="OS05G0577800 PROTEIN"/>
    <property type="match status" value="1"/>
</dbReference>
<evidence type="ECO:0000313" key="1">
    <source>
        <dbReference type="EMBL" id="KAK9838328.1"/>
    </source>
</evidence>
<accession>A0AAW1RX18</accession>
<gene>
    <name evidence="1" type="ORF">WJX81_004859</name>
</gene>
<keyword evidence="2" id="KW-1185">Reference proteome</keyword>
<comment type="caution">
    <text evidence="1">The sequence shown here is derived from an EMBL/GenBank/DDBJ whole genome shotgun (WGS) entry which is preliminary data.</text>
</comment>
<dbReference type="InterPro" id="IPR023614">
    <property type="entry name" value="Porin_dom_sf"/>
</dbReference>
<dbReference type="Gene3D" id="2.40.160.10">
    <property type="entry name" value="Porin"/>
    <property type="match status" value="1"/>
</dbReference>
<protein>
    <submittedName>
        <fullName evidence="1">Uncharacterized protein</fullName>
    </submittedName>
</protein>
<name>A0AAW1RX18_9CHLO</name>
<dbReference type="EMBL" id="JALJOU010000019">
    <property type="protein sequence ID" value="KAK9838328.1"/>
    <property type="molecule type" value="Genomic_DNA"/>
</dbReference>
<dbReference type="Proteomes" id="UP001445335">
    <property type="component" value="Unassembled WGS sequence"/>
</dbReference>